<dbReference type="RefSeq" id="WP_378551290.1">
    <property type="nucleotide sequence ID" value="NZ_JBHSBA010000007.1"/>
</dbReference>
<proteinExistence type="predicted"/>
<evidence type="ECO:0000313" key="1">
    <source>
        <dbReference type="EMBL" id="MFC4126306.1"/>
    </source>
</evidence>
<accession>A0ABV8L6Y6</accession>
<reference evidence="2" key="1">
    <citation type="journal article" date="2019" name="Int. J. Syst. Evol. Microbiol.">
        <title>The Global Catalogue of Microorganisms (GCM) 10K type strain sequencing project: providing services to taxonomists for standard genome sequencing and annotation.</title>
        <authorList>
            <consortium name="The Broad Institute Genomics Platform"/>
            <consortium name="The Broad Institute Genome Sequencing Center for Infectious Disease"/>
            <person name="Wu L."/>
            <person name="Ma J."/>
        </authorList>
    </citation>
    <scope>NUCLEOTIDE SEQUENCE [LARGE SCALE GENOMIC DNA]</scope>
    <source>
        <strain evidence="2">CGMCC 4.7204</strain>
    </source>
</reference>
<protein>
    <submittedName>
        <fullName evidence="1">Uncharacterized protein</fullName>
    </submittedName>
</protein>
<gene>
    <name evidence="1" type="ORF">ACFOW8_15325</name>
</gene>
<keyword evidence="2" id="KW-1185">Reference proteome</keyword>
<name>A0ABV8L6Y6_9NOCA</name>
<sequence length="108" mass="11729">MDIHAYPTDARTPVDQTEATRLAAAELPAPAPWTERHVAEFDTGFVVYDARPQRAAAGRAQPVGGSVYVIDRATGAVSFWPSYPCAVIAELYAARRVVVADGWPEQDE</sequence>
<dbReference type="EMBL" id="JBHSBA010000007">
    <property type="protein sequence ID" value="MFC4126306.1"/>
    <property type="molecule type" value="Genomic_DNA"/>
</dbReference>
<dbReference type="Proteomes" id="UP001595767">
    <property type="component" value="Unassembled WGS sequence"/>
</dbReference>
<evidence type="ECO:0000313" key="2">
    <source>
        <dbReference type="Proteomes" id="UP001595767"/>
    </source>
</evidence>
<organism evidence="1 2">
    <name type="scientific">Nocardia rhizosphaerae</name>
    <dbReference type="NCBI Taxonomy" id="1691571"/>
    <lineage>
        <taxon>Bacteria</taxon>
        <taxon>Bacillati</taxon>
        <taxon>Actinomycetota</taxon>
        <taxon>Actinomycetes</taxon>
        <taxon>Mycobacteriales</taxon>
        <taxon>Nocardiaceae</taxon>
        <taxon>Nocardia</taxon>
    </lineage>
</organism>
<comment type="caution">
    <text evidence="1">The sequence shown here is derived from an EMBL/GenBank/DDBJ whole genome shotgun (WGS) entry which is preliminary data.</text>
</comment>